<gene>
    <name evidence="1" type="ORF">SDC9_126287</name>
</gene>
<sequence>MGKWYKREENDYVIDVIVSEKSSGYNVVSREIDPYNMYDLEEVKAWCASHPEEEVVWSEEEGKFVLVVA</sequence>
<evidence type="ECO:0000313" key="1">
    <source>
        <dbReference type="EMBL" id="MPM79254.1"/>
    </source>
</evidence>
<accession>A0A645CQU4</accession>
<organism evidence="1">
    <name type="scientific">bioreactor metagenome</name>
    <dbReference type="NCBI Taxonomy" id="1076179"/>
    <lineage>
        <taxon>unclassified sequences</taxon>
        <taxon>metagenomes</taxon>
        <taxon>ecological metagenomes</taxon>
    </lineage>
</organism>
<dbReference type="EMBL" id="VSSQ01029217">
    <property type="protein sequence ID" value="MPM79254.1"/>
    <property type="molecule type" value="Genomic_DNA"/>
</dbReference>
<reference evidence="1" key="1">
    <citation type="submission" date="2019-08" db="EMBL/GenBank/DDBJ databases">
        <authorList>
            <person name="Kucharzyk K."/>
            <person name="Murdoch R.W."/>
            <person name="Higgins S."/>
            <person name="Loffler F."/>
        </authorList>
    </citation>
    <scope>NUCLEOTIDE SEQUENCE</scope>
</reference>
<comment type="caution">
    <text evidence="1">The sequence shown here is derived from an EMBL/GenBank/DDBJ whole genome shotgun (WGS) entry which is preliminary data.</text>
</comment>
<dbReference type="AlphaFoldDB" id="A0A645CQU4"/>
<name>A0A645CQU4_9ZZZZ</name>
<protein>
    <submittedName>
        <fullName evidence="1">Uncharacterized protein</fullName>
    </submittedName>
</protein>
<proteinExistence type="predicted"/>